<comment type="caution">
    <text evidence="1">The sequence shown here is derived from an EMBL/GenBank/DDBJ whole genome shotgun (WGS) entry which is preliminary data.</text>
</comment>
<accession>A0ABW3YA11</accession>
<proteinExistence type="predicted"/>
<evidence type="ECO:0000313" key="1">
    <source>
        <dbReference type="EMBL" id="MFD1319973.1"/>
    </source>
</evidence>
<dbReference type="RefSeq" id="WP_377566486.1">
    <property type="nucleotide sequence ID" value="NZ_JBHTMP010000002.1"/>
</dbReference>
<evidence type="ECO:0000313" key="2">
    <source>
        <dbReference type="Proteomes" id="UP001597260"/>
    </source>
</evidence>
<name>A0ABW3YA11_9ACTN</name>
<dbReference type="EMBL" id="JBHTMP010000002">
    <property type="protein sequence ID" value="MFD1319973.1"/>
    <property type="molecule type" value="Genomic_DNA"/>
</dbReference>
<organism evidence="1 2">
    <name type="scientific">Micromonospora sonneratiae</name>
    <dbReference type="NCBI Taxonomy" id="1184706"/>
    <lineage>
        <taxon>Bacteria</taxon>
        <taxon>Bacillati</taxon>
        <taxon>Actinomycetota</taxon>
        <taxon>Actinomycetes</taxon>
        <taxon>Micromonosporales</taxon>
        <taxon>Micromonosporaceae</taxon>
        <taxon>Micromonospora</taxon>
    </lineage>
</organism>
<sequence length="73" mass="8239">MLDLSAVSAPGRNFLLDLAIFDGSVSYELTPAPQIGDIPSFWTKTTLVLKEDRVRERIEQFNELWDLTSPVQS</sequence>
<protein>
    <submittedName>
        <fullName evidence="1">Uncharacterized protein</fullName>
    </submittedName>
</protein>
<dbReference type="Proteomes" id="UP001597260">
    <property type="component" value="Unassembled WGS sequence"/>
</dbReference>
<gene>
    <name evidence="1" type="ORF">ACFQ4H_02595</name>
</gene>
<keyword evidence="2" id="KW-1185">Reference proteome</keyword>
<reference evidence="2" key="1">
    <citation type="journal article" date="2019" name="Int. J. Syst. Evol. Microbiol.">
        <title>The Global Catalogue of Microorganisms (GCM) 10K type strain sequencing project: providing services to taxonomists for standard genome sequencing and annotation.</title>
        <authorList>
            <consortium name="The Broad Institute Genomics Platform"/>
            <consortium name="The Broad Institute Genome Sequencing Center for Infectious Disease"/>
            <person name="Wu L."/>
            <person name="Ma J."/>
        </authorList>
    </citation>
    <scope>NUCLEOTIDE SEQUENCE [LARGE SCALE GENOMIC DNA]</scope>
    <source>
        <strain evidence="2">JCM 31037</strain>
    </source>
</reference>